<accession>A0A4R1B9Q8</accession>
<dbReference type="InterPro" id="IPR052917">
    <property type="entry name" value="Stress-Dev_Protein"/>
</dbReference>
<keyword evidence="4" id="KW-1185">Reference proteome</keyword>
<dbReference type="EMBL" id="SKBU01000038">
    <property type="protein sequence ID" value="TCJ13660.1"/>
    <property type="molecule type" value="Genomic_DNA"/>
</dbReference>
<dbReference type="InterPro" id="IPR012349">
    <property type="entry name" value="Split_barrel_FMN-bd"/>
</dbReference>
<dbReference type="Gene3D" id="2.30.110.10">
    <property type="entry name" value="Electron Transport, Fmn-binding Protein, Chain A"/>
    <property type="match status" value="1"/>
</dbReference>
<reference evidence="3 4" key="1">
    <citation type="submission" date="2019-03" db="EMBL/GenBank/DDBJ databases">
        <title>Whole genome sequence of a novel Rubrobacter taiwanensis strain, isolated from Yellowstone National Park.</title>
        <authorList>
            <person name="Freed S."/>
            <person name="Ramaley R.F."/>
            <person name="Kyndt J.A."/>
        </authorList>
    </citation>
    <scope>NUCLEOTIDE SEQUENCE [LARGE SCALE GENOMIC DNA]</scope>
    <source>
        <strain evidence="3 4">Yellowstone</strain>
    </source>
</reference>
<dbReference type="Proteomes" id="UP000295244">
    <property type="component" value="Unassembled WGS sequence"/>
</dbReference>
<dbReference type="AlphaFoldDB" id="A0A4R1B9Q8"/>
<organism evidence="3 4">
    <name type="scientific">Rubrobacter taiwanensis</name>
    <dbReference type="NCBI Taxonomy" id="185139"/>
    <lineage>
        <taxon>Bacteria</taxon>
        <taxon>Bacillati</taxon>
        <taxon>Actinomycetota</taxon>
        <taxon>Rubrobacteria</taxon>
        <taxon>Rubrobacterales</taxon>
        <taxon>Rubrobacteraceae</taxon>
        <taxon>Rubrobacter</taxon>
    </lineage>
</organism>
<feature type="region of interest" description="Disordered" evidence="1">
    <location>
        <begin position="1"/>
        <end position="80"/>
    </location>
</feature>
<dbReference type="SUPFAM" id="SSF50475">
    <property type="entry name" value="FMN-binding split barrel"/>
    <property type="match status" value="1"/>
</dbReference>
<evidence type="ECO:0000256" key="1">
    <source>
        <dbReference type="SAM" id="MobiDB-lite"/>
    </source>
</evidence>
<dbReference type="Pfam" id="PF16242">
    <property type="entry name" value="Pyrid_ox_like"/>
    <property type="match status" value="1"/>
</dbReference>
<dbReference type="PANTHER" id="PTHR34818:SF1">
    <property type="entry name" value="PROTEIN BLI-3"/>
    <property type="match status" value="1"/>
</dbReference>
<evidence type="ECO:0000313" key="4">
    <source>
        <dbReference type="Proteomes" id="UP000295244"/>
    </source>
</evidence>
<evidence type="ECO:0000313" key="3">
    <source>
        <dbReference type="EMBL" id="TCJ13660.1"/>
    </source>
</evidence>
<dbReference type="PANTHER" id="PTHR34818">
    <property type="entry name" value="PROTEIN BLI-3"/>
    <property type="match status" value="1"/>
</dbReference>
<protein>
    <recommendedName>
        <fullName evidence="2">General stress protein FMN-binding split barrel domain-containing protein</fullName>
    </recommendedName>
</protein>
<gene>
    <name evidence="3" type="ORF">E0L93_14680</name>
</gene>
<feature type="compositionally biased region" description="Low complexity" evidence="1">
    <location>
        <begin position="70"/>
        <end position="80"/>
    </location>
</feature>
<evidence type="ECO:0000259" key="2">
    <source>
        <dbReference type="Pfam" id="PF16242"/>
    </source>
</evidence>
<name>A0A4R1B9Q8_9ACTN</name>
<feature type="domain" description="General stress protein FMN-binding split barrel" evidence="2">
    <location>
        <begin position="102"/>
        <end position="215"/>
    </location>
</feature>
<sequence length="251" mass="27438">MAHPRYRPSGAEPRRARAVRPLRGPAGARHVRRYPGGQPRKPGRSGVEQRRKPGGGGGCAELRGGDPDLDSGGSLPDRGRVAVGSRSGRLKVLSVEGLLSVVRATVEQAEYGFFVTLNASGAPDVRLMQHFPPEEDLSVCLGTSRGSRKVGEVRNDGRSALAFQDPVETAYTALYGLARVRDDASAKERYWREEWSAFWPAGPGAEDYVLIEFVPHRIELMNLSRDIAPDPYGLRAVTLIRKGDRWEPAEG</sequence>
<comment type="caution">
    <text evidence="3">The sequence shown here is derived from an EMBL/GenBank/DDBJ whole genome shotgun (WGS) entry which is preliminary data.</text>
</comment>
<proteinExistence type="predicted"/>
<dbReference type="InterPro" id="IPR038725">
    <property type="entry name" value="YdaG_split_barrel_FMN-bd"/>
</dbReference>
<dbReference type="OrthoDB" id="157302at2"/>